<organism evidence="2 3">
    <name type="scientific">Diaporthe eres</name>
    <name type="common">Phomopsis oblonga</name>
    <dbReference type="NCBI Taxonomy" id="83184"/>
    <lineage>
        <taxon>Eukaryota</taxon>
        <taxon>Fungi</taxon>
        <taxon>Dikarya</taxon>
        <taxon>Ascomycota</taxon>
        <taxon>Pezizomycotina</taxon>
        <taxon>Sordariomycetes</taxon>
        <taxon>Sordariomycetidae</taxon>
        <taxon>Diaporthales</taxon>
        <taxon>Diaporthaceae</taxon>
        <taxon>Diaporthe</taxon>
        <taxon>Diaporthe eres species complex</taxon>
    </lineage>
</organism>
<keyword evidence="3" id="KW-1185">Reference proteome</keyword>
<evidence type="ECO:0000256" key="1">
    <source>
        <dbReference type="SAM" id="SignalP"/>
    </source>
</evidence>
<name>A0ABR1PDZ2_DIAER</name>
<comment type="caution">
    <text evidence="2">The sequence shown here is derived from an EMBL/GenBank/DDBJ whole genome shotgun (WGS) entry which is preliminary data.</text>
</comment>
<proteinExistence type="predicted"/>
<dbReference type="PANTHER" id="PTHR42060">
    <property type="entry name" value="NHL REPEAT-CONTAINING PROTEIN-RELATED"/>
    <property type="match status" value="1"/>
</dbReference>
<dbReference type="InterPro" id="IPR011042">
    <property type="entry name" value="6-blade_b-propeller_TolB-like"/>
</dbReference>
<reference evidence="2 3" key="1">
    <citation type="submission" date="2024-02" db="EMBL/GenBank/DDBJ databases">
        <title>De novo assembly and annotation of 12 fungi associated with fruit tree decline syndrome in Ontario, Canada.</title>
        <authorList>
            <person name="Sulman M."/>
            <person name="Ellouze W."/>
            <person name="Ilyukhin E."/>
        </authorList>
    </citation>
    <scope>NUCLEOTIDE SEQUENCE [LARGE SCALE GENOMIC DNA]</scope>
    <source>
        <strain evidence="2 3">M169</strain>
    </source>
</reference>
<feature type="chain" id="PRO_5045521461" description="SMP-30/Gluconolactonase/LRE-like region domain-containing protein" evidence="1">
    <location>
        <begin position="25"/>
        <end position="337"/>
    </location>
</feature>
<dbReference type="PANTHER" id="PTHR42060:SF1">
    <property type="entry name" value="NHL REPEAT-CONTAINING PROTEIN"/>
    <property type="match status" value="1"/>
</dbReference>
<evidence type="ECO:0000313" key="3">
    <source>
        <dbReference type="Proteomes" id="UP001430848"/>
    </source>
</evidence>
<feature type="signal peptide" evidence="1">
    <location>
        <begin position="1"/>
        <end position="24"/>
    </location>
</feature>
<dbReference type="EMBL" id="JAKNSF020000016">
    <property type="protein sequence ID" value="KAK7734175.1"/>
    <property type="molecule type" value="Genomic_DNA"/>
</dbReference>
<evidence type="ECO:0008006" key="4">
    <source>
        <dbReference type="Google" id="ProtNLM"/>
    </source>
</evidence>
<dbReference type="Gene3D" id="2.120.10.30">
    <property type="entry name" value="TolB, C-terminal domain"/>
    <property type="match status" value="1"/>
</dbReference>
<accession>A0ABR1PDZ2</accession>
<protein>
    <recommendedName>
        <fullName evidence="4">SMP-30/Gluconolactonase/LRE-like region domain-containing protein</fullName>
    </recommendedName>
</protein>
<sequence>MPTTMQNYRSLGLAFLSLLPLALSFPTSCGWQNATNITSLQVVPDTQTLENIALRSNGDILATSVASPTLFGLSPQGEHPPFPIAEIPGVTGLLGIAELEEDVFYVVGSNLTSTEDSNGVWRVDIRDFRAAQNGTVIQPASTSLVTRIPSALQLNGMARLASNDTKNLLISDSSQGNVIRLNIDTKAVEMVIEEPEMAPLTTGLSIGVNGIRIRDNKLYFVSLDQGLFAGVPISLASGAAVGPVETLASNITFGDDFALSEDGRWAYVATNGPQEIIGVDLFRGGKTVVASSPLLGSASSVATQQVDGRRVLYVTGAIPSGNGTVGHVSKITLECKA</sequence>
<evidence type="ECO:0000313" key="2">
    <source>
        <dbReference type="EMBL" id="KAK7734175.1"/>
    </source>
</evidence>
<dbReference type="SUPFAM" id="SSF63829">
    <property type="entry name" value="Calcium-dependent phosphotriesterase"/>
    <property type="match status" value="1"/>
</dbReference>
<dbReference type="InterPro" id="IPR052998">
    <property type="entry name" value="Hetero-Diels-Alderase-like"/>
</dbReference>
<keyword evidence="1" id="KW-0732">Signal</keyword>
<dbReference type="Proteomes" id="UP001430848">
    <property type="component" value="Unassembled WGS sequence"/>
</dbReference>
<gene>
    <name evidence="2" type="ORF">SLS63_004460</name>
</gene>